<keyword evidence="2" id="KW-1185">Reference proteome</keyword>
<reference evidence="1 2" key="1">
    <citation type="submission" date="2023-11" db="EMBL/GenBank/DDBJ databases">
        <authorList>
            <person name="Cook R."/>
            <person name="Crisci M."/>
            <person name="Pye H."/>
            <person name="Adriaenssens E."/>
            <person name="Santini J."/>
        </authorList>
    </citation>
    <scope>NUCLEOTIDE SEQUENCE [LARGE SCALE GENOMIC DNA]</scope>
    <source>
        <strain evidence="1">Lak_Megaphage_RVC_AP1_GC26</strain>
    </source>
</reference>
<protein>
    <submittedName>
        <fullName evidence="1">Uncharacterized protein</fullName>
    </submittedName>
</protein>
<evidence type="ECO:0000313" key="1">
    <source>
        <dbReference type="EMBL" id="WQJ54292.1"/>
    </source>
</evidence>
<dbReference type="Proteomes" id="UP001346559">
    <property type="component" value="Segment"/>
</dbReference>
<evidence type="ECO:0000313" key="2">
    <source>
        <dbReference type="Proteomes" id="UP001346559"/>
    </source>
</evidence>
<proteinExistence type="predicted"/>
<organism evidence="1 2">
    <name type="scientific">phage Lak_Megaphage_RVC_AP1_GC26</name>
    <dbReference type="NCBI Taxonomy" id="3109224"/>
    <lineage>
        <taxon>Viruses</taxon>
        <taxon>Duplodnaviria</taxon>
        <taxon>Heunggongvirae</taxon>
        <taxon>Uroviricota</taxon>
        <taxon>Caudoviricetes</taxon>
        <taxon>Caudoviricetes code 15 clade</taxon>
    </lineage>
</organism>
<sequence>MNTTLNEMIKNEYKNRFNKELTDNDTLTTLLQEATYIQQETSDLIVDKDEFTKFSVMYAFDRVFNTNTCMDFLPFDNTILDDDLPF</sequence>
<dbReference type="EMBL" id="OR769218">
    <property type="protein sequence ID" value="WQJ54292.1"/>
    <property type="molecule type" value="Genomic_DNA"/>
</dbReference>
<accession>A0ABZ0Z511</accession>
<name>A0ABZ0Z511_9CAUD</name>